<evidence type="ECO:0000256" key="1">
    <source>
        <dbReference type="SAM" id="Phobius"/>
    </source>
</evidence>
<proteinExistence type="predicted"/>
<organism evidence="2 3">
    <name type="scientific">Caerostris extrusa</name>
    <name type="common">Bark spider</name>
    <name type="synonym">Caerostris bankana</name>
    <dbReference type="NCBI Taxonomy" id="172846"/>
    <lineage>
        <taxon>Eukaryota</taxon>
        <taxon>Metazoa</taxon>
        <taxon>Ecdysozoa</taxon>
        <taxon>Arthropoda</taxon>
        <taxon>Chelicerata</taxon>
        <taxon>Arachnida</taxon>
        <taxon>Araneae</taxon>
        <taxon>Araneomorphae</taxon>
        <taxon>Entelegynae</taxon>
        <taxon>Araneoidea</taxon>
        <taxon>Araneidae</taxon>
        <taxon>Caerostris</taxon>
    </lineage>
</organism>
<comment type="caution">
    <text evidence="2">The sequence shown here is derived from an EMBL/GenBank/DDBJ whole genome shotgun (WGS) entry which is preliminary data.</text>
</comment>
<dbReference type="AlphaFoldDB" id="A0AAV4TEK2"/>
<keyword evidence="3" id="KW-1185">Reference proteome</keyword>
<dbReference type="Proteomes" id="UP001054945">
    <property type="component" value="Unassembled WGS sequence"/>
</dbReference>
<sequence length="141" mass="15996">MAQNLRADQALGESVTARPGREIRWGDFIIKKLKSLLANPYEVNSFYSIQSYLLYPKTASTKLRKLENQSRYLVICLHLILLTESGFFAYIRGILDATAFNQLSLAARDNVACFSWSLGVRTTLFSYSHLDFATGNVLYFP</sequence>
<evidence type="ECO:0000313" key="3">
    <source>
        <dbReference type="Proteomes" id="UP001054945"/>
    </source>
</evidence>
<evidence type="ECO:0000313" key="2">
    <source>
        <dbReference type="EMBL" id="GIY45083.1"/>
    </source>
</evidence>
<keyword evidence="1" id="KW-0812">Transmembrane</keyword>
<keyword evidence="1" id="KW-0472">Membrane</keyword>
<accession>A0AAV4TEK2</accession>
<keyword evidence="1" id="KW-1133">Transmembrane helix</keyword>
<name>A0AAV4TEK2_CAEEX</name>
<gene>
    <name evidence="2" type="ORF">CEXT_752941</name>
</gene>
<reference evidence="2 3" key="1">
    <citation type="submission" date="2021-06" db="EMBL/GenBank/DDBJ databases">
        <title>Caerostris extrusa draft genome.</title>
        <authorList>
            <person name="Kono N."/>
            <person name="Arakawa K."/>
        </authorList>
    </citation>
    <scope>NUCLEOTIDE SEQUENCE [LARGE SCALE GENOMIC DNA]</scope>
</reference>
<dbReference type="EMBL" id="BPLR01011232">
    <property type="protein sequence ID" value="GIY45083.1"/>
    <property type="molecule type" value="Genomic_DNA"/>
</dbReference>
<feature type="transmembrane region" description="Helical" evidence="1">
    <location>
        <begin position="72"/>
        <end position="91"/>
    </location>
</feature>
<protein>
    <submittedName>
        <fullName evidence="2">Uncharacterized protein</fullName>
    </submittedName>
</protein>